<proteinExistence type="inferred from homology"/>
<evidence type="ECO:0000256" key="7">
    <source>
        <dbReference type="ARBA" id="ARBA00022833"/>
    </source>
</evidence>
<evidence type="ECO:0000256" key="6">
    <source>
        <dbReference type="ARBA" id="ARBA00022786"/>
    </source>
</evidence>
<dbReference type="InterPro" id="IPR003126">
    <property type="entry name" value="Znf_UBR"/>
</dbReference>
<evidence type="ECO:0000256" key="2">
    <source>
        <dbReference type="ARBA" id="ARBA00004906"/>
    </source>
</evidence>
<protein>
    <recommendedName>
        <fullName evidence="10">E3 ubiquitin-protein ligase</fullName>
        <ecNumber evidence="10">2.3.2.27</ecNumber>
    </recommendedName>
</protein>
<accession>A0AAV2QQ46</accession>
<dbReference type="GO" id="GO:0000151">
    <property type="term" value="C:ubiquitin ligase complex"/>
    <property type="evidence" value="ECO:0007669"/>
    <property type="project" value="TreeGrafter"/>
</dbReference>
<dbReference type="GO" id="GO:0071596">
    <property type="term" value="P:ubiquitin-dependent protein catabolic process via the N-end rule pathway"/>
    <property type="evidence" value="ECO:0007669"/>
    <property type="project" value="UniProtKB-UniRule"/>
</dbReference>
<evidence type="ECO:0000256" key="1">
    <source>
        <dbReference type="ARBA" id="ARBA00000900"/>
    </source>
</evidence>
<dbReference type="PROSITE" id="PS51157">
    <property type="entry name" value="ZF_UBR"/>
    <property type="match status" value="1"/>
</dbReference>
<evidence type="ECO:0000256" key="3">
    <source>
        <dbReference type="ARBA" id="ARBA00022679"/>
    </source>
</evidence>
<evidence type="ECO:0000313" key="12">
    <source>
        <dbReference type="EMBL" id="CAL4096347.1"/>
    </source>
</evidence>
<dbReference type="GO" id="GO:0016567">
    <property type="term" value="P:protein ubiquitination"/>
    <property type="evidence" value="ECO:0007669"/>
    <property type="project" value="UniProtKB-UniRule"/>
</dbReference>
<reference evidence="12 13" key="1">
    <citation type="submission" date="2024-05" db="EMBL/GenBank/DDBJ databases">
        <authorList>
            <person name="Wallberg A."/>
        </authorList>
    </citation>
    <scope>NUCLEOTIDE SEQUENCE [LARGE SCALE GENOMIC DNA]</scope>
</reference>
<evidence type="ECO:0000256" key="5">
    <source>
        <dbReference type="ARBA" id="ARBA00022771"/>
    </source>
</evidence>
<dbReference type="EC" id="2.3.2.27" evidence="10"/>
<keyword evidence="5 10" id="KW-0863">Zinc-finger</keyword>
<evidence type="ECO:0000256" key="9">
    <source>
        <dbReference type="PROSITE-ProRule" id="PRU00508"/>
    </source>
</evidence>
<keyword evidence="13" id="KW-1185">Reference proteome</keyword>
<dbReference type="GO" id="GO:0008270">
    <property type="term" value="F:zinc ion binding"/>
    <property type="evidence" value="ECO:0007669"/>
    <property type="project" value="UniProtKB-UniRule"/>
</dbReference>
<comment type="pathway">
    <text evidence="2 10">Protein modification; protein ubiquitination.</text>
</comment>
<comment type="caution">
    <text evidence="12">The sequence shown here is derived from an EMBL/GenBank/DDBJ whole genome shotgun (WGS) entry which is preliminary data.</text>
</comment>
<evidence type="ECO:0000313" key="13">
    <source>
        <dbReference type="Proteomes" id="UP001497623"/>
    </source>
</evidence>
<dbReference type="Pfam" id="PF02207">
    <property type="entry name" value="zf-UBR"/>
    <property type="match status" value="2"/>
</dbReference>
<feature type="domain" description="UBR-type" evidence="11">
    <location>
        <begin position="83"/>
        <end position="154"/>
    </location>
</feature>
<comment type="function">
    <text evidence="10">Ubiquitin ligase protein which is a component of the N-end rule pathway. Recognizes and binds to proteins bearing specific N-terminal residues that are destabilizing according to the N-end rule, leading to their ubiquitination and subsequent degradation.</text>
</comment>
<keyword evidence="7 10" id="KW-0862">Zinc</keyword>
<keyword evidence="4 10" id="KW-0479">Metal-binding</keyword>
<evidence type="ECO:0000256" key="4">
    <source>
        <dbReference type="ARBA" id="ARBA00022723"/>
    </source>
</evidence>
<dbReference type="AlphaFoldDB" id="A0AAV2QQ46"/>
<comment type="similarity">
    <text evidence="8 10">Belongs to the E3 ubiquitin-protein ligase UBR1-like family.</text>
</comment>
<dbReference type="Gene3D" id="2.10.110.30">
    <property type="match status" value="2"/>
</dbReference>
<dbReference type="EMBL" id="CAXKWB010009977">
    <property type="protein sequence ID" value="CAL4096347.1"/>
    <property type="molecule type" value="Genomic_DNA"/>
</dbReference>
<dbReference type="PANTHER" id="PTHR21497">
    <property type="entry name" value="UBIQUITIN LIGASE E3 ALPHA-RELATED"/>
    <property type="match status" value="1"/>
</dbReference>
<name>A0AAV2QQ46_MEGNR</name>
<dbReference type="Proteomes" id="UP001497623">
    <property type="component" value="Unassembled WGS sequence"/>
</dbReference>
<evidence type="ECO:0000259" key="11">
    <source>
        <dbReference type="PROSITE" id="PS51157"/>
    </source>
</evidence>
<feature type="zinc finger region" description="UBR-type" evidence="9">
    <location>
        <begin position="83"/>
        <end position="154"/>
    </location>
</feature>
<keyword evidence="6 10" id="KW-0833">Ubl conjugation pathway</keyword>
<dbReference type="GO" id="GO:0005737">
    <property type="term" value="C:cytoplasm"/>
    <property type="evidence" value="ECO:0007669"/>
    <property type="project" value="TreeGrafter"/>
</dbReference>
<organism evidence="12 13">
    <name type="scientific">Meganyctiphanes norvegica</name>
    <name type="common">Northern krill</name>
    <name type="synonym">Thysanopoda norvegica</name>
    <dbReference type="NCBI Taxonomy" id="48144"/>
    <lineage>
        <taxon>Eukaryota</taxon>
        <taxon>Metazoa</taxon>
        <taxon>Ecdysozoa</taxon>
        <taxon>Arthropoda</taxon>
        <taxon>Crustacea</taxon>
        <taxon>Multicrustacea</taxon>
        <taxon>Malacostraca</taxon>
        <taxon>Eumalacostraca</taxon>
        <taxon>Eucarida</taxon>
        <taxon>Euphausiacea</taxon>
        <taxon>Euphausiidae</taxon>
        <taxon>Meganyctiphanes</taxon>
    </lineage>
</organism>
<sequence>MKQDLEDIVAEGNDIVKGLEALQDRVRSANSLLGFNMASQDVQKYYMASQEWVTSRVESILKENIYSSKEEIVCSKKIVSQGVTCQREIQVGELLYSCLQCRKKASIVLCGSCFVNSGHLKHKVEIQQAVSDASCDCGLSELWKRESICRQHLRNDESPLRVYDARLQLLSKCKEVFFKGDKLYTCLDCRRDEEQVLCGSCFLNSSHKDHRYESPLI</sequence>
<dbReference type="GO" id="GO:0061630">
    <property type="term" value="F:ubiquitin protein ligase activity"/>
    <property type="evidence" value="ECO:0007669"/>
    <property type="project" value="UniProtKB-UniRule"/>
</dbReference>
<gene>
    <name evidence="12" type="ORF">MNOR_LOCUS15729</name>
</gene>
<evidence type="ECO:0000256" key="8">
    <source>
        <dbReference type="ARBA" id="ARBA00046341"/>
    </source>
</evidence>
<dbReference type="PANTHER" id="PTHR21497:SF24">
    <property type="entry name" value="E3 UBIQUITIN-PROTEIN LIGASE UBR1"/>
    <property type="match status" value="1"/>
</dbReference>
<keyword evidence="3 10" id="KW-0808">Transferase</keyword>
<comment type="catalytic activity">
    <reaction evidence="1 10">
        <text>S-ubiquitinyl-[E2 ubiquitin-conjugating enzyme]-L-cysteine + [acceptor protein]-L-lysine = [E2 ubiquitin-conjugating enzyme]-L-cysteine + N(6)-ubiquitinyl-[acceptor protein]-L-lysine.</text>
        <dbReference type="EC" id="2.3.2.27"/>
    </reaction>
</comment>
<dbReference type="InterPro" id="IPR039164">
    <property type="entry name" value="UBR1-like"/>
</dbReference>
<evidence type="ECO:0000256" key="10">
    <source>
        <dbReference type="RuleBase" id="RU366018"/>
    </source>
</evidence>
<dbReference type="FunFam" id="2.10.110.30:FF:000002">
    <property type="entry name" value="Putative e3 ubiquitin-protein ligase ubr3"/>
    <property type="match status" value="1"/>
</dbReference>
<dbReference type="SMART" id="SM00396">
    <property type="entry name" value="ZnF_UBR1"/>
    <property type="match status" value="2"/>
</dbReference>